<gene>
    <name evidence="3" type="primary">Aste57867_14669</name>
    <name evidence="2" type="ORF">As57867_014614</name>
    <name evidence="3" type="ORF">ASTE57867_14669</name>
</gene>
<feature type="compositionally biased region" description="Low complexity" evidence="1">
    <location>
        <begin position="238"/>
        <end position="256"/>
    </location>
</feature>
<feature type="region of interest" description="Disordered" evidence="1">
    <location>
        <begin position="140"/>
        <end position="182"/>
    </location>
</feature>
<feature type="region of interest" description="Disordered" evidence="1">
    <location>
        <begin position="203"/>
        <end position="224"/>
    </location>
</feature>
<evidence type="ECO:0000313" key="3">
    <source>
        <dbReference type="EMBL" id="VFT91487.1"/>
    </source>
</evidence>
<feature type="compositionally biased region" description="Basic and acidic residues" evidence="1">
    <location>
        <begin position="140"/>
        <end position="149"/>
    </location>
</feature>
<feature type="compositionally biased region" description="Low complexity" evidence="1">
    <location>
        <begin position="156"/>
        <end position="165"/>
    </location>
</feature>
<reference evidence="2" key="2">
    <citation type="submission" date="2019-06" db="EMBL/GenBank/DDBJ databases">
        <title>Genomics analysis of Aphanomyces spp. identifies a new class of oomycete effector associated with host adaptation.</title>
        <authorList>
            <person name="Gaulin E."/>
        </authorList>
    </citation>
    <scope>NUCLEOTIDE SEQUENCE</scope>
    <source>
        <strain evidence="2">CBS 578.67</strain>
    </source>
</reference>
<dbReference type="InterPro" id="IPR027417">
    <property type="entry name" value="P-loop_NTPase"/>
</dbReference>
<reference evidence="3 4" key="1">
    <citation type="submission" date="2019-03" db="EMBL/GenBank/DDBJ databases">
        <authorList>
            <person name="Gaulin E."/>
            <person name="Dumas B."/>
        </authorList>
    </citation>
    <scope>NUCLEOTIDE SEQUENCE [LARGE SCALE GENOMIC DNA]</scope>
    <source>
        <strain evidence="3">CBS 568.67</strain>
    </source>
</reference>
<dbReference type="PANTHER" id="PTHR10763">
    <property type="entry name" value="CELL DIVISION CONTROL PROTEIN 6-RELATED"/>
    <property type="match status" value="1"/>
</dbReference>
<dbReference type="OrthoDB" id="68046at2759"/>
<accession>A0A485L197</accession>
<dbReference type="GO" id="GO:0033314">
    <property type="term" value="P:mitotic DNA replication checkpoint signaling"/>
    <property type="evidence" value="ECO:0007669"/>
    <property type="project" value="TreeGrafter"/>
</dbReference>
<dbReference type="GO" id="GO:0006270">
    <property type="term" value="P:DNA replication initiation"/>
    <property type="evidence" value="ECO:0007669"/>
    <property type="project" value="TreeGrafter"/>
</dbReference>
<dbReference type="EMBL" id="CAADRA010005589">
    <property type="protein sequence ID" value="VFT91487.1"/>
    <property type="molecule type" value="Genomic_DNA"/>
</dbReference>
<dbReference type="Proteomes" id="UP000332933">
    <property type="component" value="Unassembled WGS sequence"/>
</dbReference>
<name>A0A485L197_9STRA</name>
<dbReference type="EMBL" id="VJMH01005568">
    <property type="protein sequence ID" value="KAF0694455.1"/>
    <property type="molecule type" value="Genomic_DNA"/>
</dbReference>
<dbReference type="Gene3D" id="3.40.50.300">
    <property type="entry name" value="P-loop containing nucleotide triphosphate hydrolases"/>
    <property type="match status" value="1"/>
</dbReference>
<keyword evidence="4" id="KW-1185">Reference proteome</keyword>
<evidence type="ECO:0000256" key="1">
    <source>
        <dbReference type="SAM" id="MobiDB-lite"/>
    </source>
</evidence>
<dbReference type="GO" id="GO:0003688">
    <property type="term" value="F:DNA replication origin binding"/>
    <property type="evidence" value="ECO:0007669"/>
    <property type="project" value="TreeGrafter"/>
</dbReference>
<protein>
    <submittedName>
        <fullName evidence="3">Aste57867_14669 protein</fullName>
    </submittedName>
</protein>
<dbReference type="PANTHER" id="PTHR10763:SF26">
    <property type="entry name" value="CELL DIVISION CONTROL PROTEIN 6 HOMOLOG"/>
    <property type="match status" value="1"/>
</dbReference>
<dbReference type="InterPro" id="IPR050311">
    <property type="entry name" value="ORC1/CDC6"/>
</dbReference>
<feature type="region of interest" description="Disordered" evidence="1">
    <location>
        <begin position="236"/>
        <end position="256"/>
    </location>
</feature>
<feature type="region of interest" description="Disordered" evidence="1">
    <location>
        <begin position="1"/>
        <end position="26"/>
    </location>
</feature>
<feature type="compositionally biased region" description="Acidic residues" evidence="1">
    <location>
        <begin position="213"/>
        <end position="224"/>
    </location>
</feature>
<organism evidence="3 4">
    <name type="scientific">Aphanomyces stellatus</name>
    <dbReference type="NCBI Taxonomy" id="120398"/>
    <lineage>
        <taxon>Eukaryota</taxon>
        <taxon>Sar</taxon>
        <taxon>Stramenopiles</taxon>
        <taxon>Oomycota</taxon>
        <taxon>Saprolegniomycetes</taxon>
        <taxon>Saprolegniales</taxon>
        <taxon>Verrucalvaceae</taxon>
        <taxon>Aphanomyces</taxon>
    </lineage>
</organism>
<sequence>MTSERPRRQIRVKTSYDENEDTTNRFRYSARPRVPTPKLRRGRTDLPSEEAAAPAITFGEIEAAMGNLGWTWIEVGIAYIYVAPHARGRCNGRNYTKFVADVDYVYTQESFERYVRQDDKLMELIRENLDKSKIITVSRAKGDNSKQSDDVNAPPKTKTTTTTVVKGERRRPPPSSSFGNAPGYVLMAEGTMKSLAVVVNGVRTMPPPAENPDSTESDSSDDEPLMQKVKIAALLQRTSSRSTSSEVTSSMASDDLELSESTSSAWDFEHCSFSDDLAFDSEARKDGKLPSTMSLTATTTVPSSPLLDASDIEPLSKKVKKKRVVPLVVAPMLPAAAAPLQSTTARPQPQSLPTKKRPLATKTPTVCMGMVPLVAVLHRLSPHVPAPLPLLHREAALASLYLFVQKCLHNDCKSESIILHGPAGSGKTELLNQLKPFVAKLQMRTVDDRAATRAVHVVHVRLSNNLIQNPIDGAPPFVGSRLFVEIVAALEAEFHDCSYDPTVMNAETVCQVAFESVSYNSSAYDPDAPPEVPVQRTIFLLLDGLSLSPLTLDPVLTLFKMLYMKHAAAVHVVIATRDAPARFLHMLAPEHNHHRTVLAIDAYPAAALVDVVAARLVDMPRVPWDAVTFAARLVATTCVGNAHVVLTMVRRALRWQANDKNTGPLSVRMILAVAMTMVDVLDVHILACLPRVHQLIVYAAVVEYCGRAGMYAIDVVHELYRDVLLMHGAMVALDRSPEAFRSDIEWLETNGLATINDAAGTFTLFIRQDDAVAFFKANPVATLLQSVHQTPVGRCSEHQAIV</sequence>
<proteinExistence type="predicted"/>
<feature type="region of interest" description="Disordered" evidence="1">
    <location>
        <begin position="339"/>
        <end position="358"/>
    </location>
</feature>
<dbReference type="SUPFAM" id="SSF52540">
    <property type="entry name" value="P-loop containing nucleoside triphosphate hydrolases"/>
    <property type="match status" value="1"/>
</dbReference>
<evidence type="ECO:0000313" key="2">
    <source>
        <dbReference type="EMBL" id="KAF0694455.1"/>
    </source>
</evidence>
<dbReference type="GO" id="GO:0005634">
    <property type="term" value="C:nucleus"/>
    <property type="evidence" value="ECO:0007669"/>
    <property type="project" value="TreeGrafter"/>
</dbReference>
<feature type="compositionally biased region" description="Polar residues" evidence="1">
    <location>
        <begin position="341"/>
        <end position="353"/>
    </location>
</feature>
<dbReference type="AlphaFoldDB" id="A0A485L197"/>
<evidence type="ECO:0000313" key="4">
    <source>
        <dbReference type="Proteomes" id="UP000332933"/>
    </source>
</evidence>